<reference evidence="2 3" key="1">
    <citation type="submission" date="2019-10" db="EMBL/GenBank/DDBJ databases">
        <title>Comparative genomics of sulfur disproportionating microorganisms.</title>
        <authorList>
            <person name="Ward L.M."/>
            <person name="Bertran E."/>
            <person name="Johnston D."/>
        </authorList>
    </citation>
    <scope>NUCLEOTIDE SEQUENCE [LARGE SCALE GENOMIC DNA]</scope>
    <source>
        <strain evidence="2 3">DSM 14055</strain>
    </source>
</reference>
<dbReference type="Pfam" id="PF01208">
    <property type="entry name" value="URO-D"/>
    <property type="match status" value="1"/>
</dbReference>
<evidence type="ECO:0000313" key="3">
    <source>
        <dbReference type="Proteomes" id="UP000441717"/>
    </source>
</evidence>
<dbReference type="InterPro" id="IPR000257">
    <property type="entry name" value="Uroporphyrinogen_deCOase"/>
</dbReference>
<dbReference type="AlphaFoldDB" id="A0A6N7IUC9"/>
<feature type="domain" description="Uroporphyrinogen decarboxylase (URO-D)" evidence="1">
    <location>
        <begin position="119"/>
        <end position="317"/>
    </location>
</feature>
<dbReference type="Proteomes" id="UP000441717">
    <property type="component" value="Unassembled WGS sequence"/>
</dbReference>
<dbReference type="InterPro" id="IPR038071">
    <property type="entry name" value="UROD/MetE-like_sf"/>
</dbReference>
<sequence>MPVNQGFEACAAGRTTTMRGHFMHGKERVALAIAHRVPDRVPRGELYIDDAVVRRLLGCPAVGFEERREFARRLELDIICLSPVYPLEAAGGGMPPAAAVSWPDLDRWVRQTDLFVFVLLEGAFGWGCRLWGYERFFCAVARESTELADLICMVEKYNLELVERAAGMGAMGVLIADDMAYRRGPVAHPAVLRRHFFPSLVRQVSRAAALGVPVFFHSDGNLNDLLEDIVQTGFHGLQCLEPAAGMDIGRIKRLYGDRLCLWGNLDPEELILPRSPRELQQKVHSLLAAAAPGGGFIFGTCSGLIDGMRVENILAAYGAADMKPEDCVGFHLPETPTVGGK</sequence>
<keyword evidence="3" id="KW-1185">Reference proteome</keyword>
<dbReference type="GO" id="GO:0006779">
    <property type="term" value="P:porphyrin-containing compound biosynthetic process"/>
    <property type="evidence" value="ECO:0007669"/>
    <property type="project" value="InterPro"/>
</dbReference>
<name>A0A6N7IUC9_9FIRM</name>
<comment type="caution">
    <text evidence="2">The sequence shown here is derived from an EMBL/GenBank/DDBJ whole genome shotgun (WGS) entry which is preliminary data.</text>
</comment>
<organism evidence="2 3">
    <name type="scientific">Desulfofundulus thermobenzoicus</name>
    <dbReference type="NCBI Taxonomy" id="29376"/>
    <lineage>
        <taxon>Bacteria</taxon>
        <taxon>Bacillati</taxon>
        <taxon>Bacillota</taxon>
        <taxon>Clostridia</taxon>
        <taxon>Eubacteriales</taxon>
        <taxon>Peptococcaceae</taxon>
        <taxon>Desulfofundulus</taxon>
    </lineage>
</organism>
<accession>A0A6N7IUC9</accession>
<dbReference type="PANTHER" id="PTHR47099">
    <property type="entry name" value="METHYLCOBAMIDE:COM METHYLTRANSFERASE MTBA"/>
    <property type="match status" value="1"/>
</dbReference>
<dbReference type="OrthoDB" id="5502042at2"/>
<dbReference type="PANTHER" id="PTHR47099:SF1">
    <property type="entry name" value="METHYLCOBAMIDE:COM METHYLTRANSFERASE MTBA"/>
    <property type="match status" value="1"/>
</dbReference>
<evidence type="ECO:0000259" key="1">
    <source>
        <dbReference type="Pfam" id="PF01208"/>
    </source>
</evidence>
<dbReference type="InterPro" id="IPR052024">
    <property type="entry name" value="Methanogen_methyltrans"/>
</dbReference>
<dbReference type="SUPFAM" id="SSF51726">
    <property type="entry name" value="UROD/MetE-like"/>
    <property type="match status" value="1"/>
</dbReference>
<protein>
    <recommendedName>
        <fullName evidence="1">Uroporphyrinogen decarboxylase (URO-D) domain-containing protein</fullName>
    </recommendedName>
</protein>
<proteinExistence type="predicted"/>
<dbReference type="GO" id="GO:0004853">
    <property type="term" value="F:uroporphyrinogen decarboxylase activity"/>
    <property type="evidence" value="ECO:0007669"/>
    <property type="project" value="InterPro"/>
</dbReference>
<dbReference type="Gene3D" id="3.20.20.210">
    <property type="match status" value="1"/>
</dbReference>
<gene>
    <name evidence="2" type="ORF">GFC01_10630</name>
</gene>
<dbReference type="EMBL" id="WHYR01000027">
    <property type="protein sequence ID" value="MQL52708.1"/>
    <property type="molecule type" value="Genomic_DNA"/>
</dbReference>
<evidence type="ECO:0000313" key="2">
    <source>
        <dbReference type="EMBL" id="MQL52708.1"/>
    </source>
</evidence>